<reference evidence="3 4" key="1">
    <citation type="submission" date="2012-12" db="EMBL/GenBank/DDBJ databases">
        <title>Genome assembly of Fulvivirga imtechensis AK7.</title>
        <authorList>
            <person name="Nupur N."/>
            <person name="Khatri I."/>
            <person name="Kumar R."/>
            <person name="Subramanian S."/>
            <person name="Pinnaka A."/>
        </authorList>
    </citation>
    <scope>NUCLEOTIDE SEQUENCE [LARGE SCALE GENOMIC DNA]</scope>
    <source>
        <strain evidence="3 4">AK7</strain>
    </source>
</reference>
<dbReference type="InterPro" id="IPR028098">
    <property type="entry name" value="Glyco_trans_4-like_N"/>
</dbReference>
<evidence type="ECO:0000313" key="3">
    <source>
        <dbReference type="EMBL" id="ELR70610.1"/>
    </source>
</evidence>
<dbReference type="SUPFAM" id="SSF53756">
    <property type="entry name" value="UDP-Glycosyltransferase/glycogen phosphorylase"/>
    <property type="match status" value="1"/>
</dbReference>
<comment type="caution">
    <text evidence="3">The sequence shown here is derived from an EMBL/GenBank/DDBJ whole genome shotgun (WGS) entry which is preliminary data.</text>
</comment>
<feature type="domain" description="Glycosyltransferase subfamily 4-like N-terminal" evidence="2">
    <location>
        <begin position="43"/>
        <end position="152"/>
    </location>
</feature>
<dbReference type="PANTHER" id="PTHR45947">
    <property type="entry name" value="SULFOQUINOVOSYL TRANSFERASE SQD2"/>
    <property type="match status" value="1"/>
</dbReference>
<proteinExistence type="predicted"/>
<evidence type="ECO:0008006" key="5">
    <source>
        <dbReference type="Google" id="ProtNLM"/>
    </source>
</evidence>
<name>L8JP42_9BACT</name>
<dbReference type="GO" id="GO:0016758">
    <property type="term" value="F:hexosyltransferase activity"/>
    <property type="evidence" value="ECO:0007669"/>
    <property type="project" value="TreeGrafter"/>
</dbReference>
<accession>L8JP42</accession>
<dbReference type="PANTHER" id="PTHR45947:SF3">
    <property type="entry name" value="SULFOQUINOVOSYL TRANSFERASE SQD2"/>
    <property type="match status" value="1"/>
</dbReference>
<dbReference type="Pfam" id="PF00534">
    <property type="entry name" value="Glycos_transf_1"/>
    <property type="match status" value="1"/>
</dbReference>
<dbReference type="Pfam" id="PF13439">
    <property type="entry name" value="Glyco_transf_4"/>
    <property type="match status" value="1"/>
</dbReference>
<dbReference type="EMBL" id="AMZN01000051">
    <property type="protein sequence ID" value="ELR70610.1"/>
    <property type="molecule type" value="Genomic_DNA"/>
</dbReference>
<dbReference type="eggNOG" id="COG0438">
    <property type="taxonomic scope" value="Bacteria"/>
</dbReference>
<evidence type="ECO:0000259" key="1">
    <source>
        <dbReference type="Pfam" id="PF00534"/>
    </source>
</evidence>
<evidence type="ECO:0000313" key="4">
    <source>
        <dbReference type="Proteomes" id="UP000011135"/>
    </source>
</evidence>
<feature type="domain" description="Glycosyl transferase family 1" evidence="1">
    <location>
        <begin position="165"/>
        <end position="326"/>
    </location>
</feature>
<dbReference type="Proteomes" id="UP000011135">
    <property type="component" value="Unassembled WGS sequence"/>
</dbReference>
<dbReference type="AlphaFoldDB" id="L8JP42"/>
<sequence length="353" mass="40470">MLLAELLPLHDRDRFEFNYVYFLPWKDQMVPALLENRANVHCFKASNNIKILTQYRHVISYVKEHGIDVIHAHLPWAGFLARIVHFKTGVPVLYTEHNKQERYHKITYWLNKLSFNYQSAVIAVSEDVASSIYDNLKPSIPVEVIVNGVNTNKFQRNEQRGLSVRKKYNIPEDATVVGTIAVFRFQKRLKEWLQVFSKAAEVNHSLYGVIVGDGPLKNELIEERKRLKLEDKIVMPGLQTNTVDWFSAMDIYMMTSVFEGLPIALLEAMSCQCAILSTNAGGVKEVIHSGNEGLLVNVSDWSLMPELLEQLTADQKAVEKMGENARMRVVESFSLENMVERIEARYLKAVNEK</sequence>
<dbReference type="Gene3D" id="3.40.50.2000">
    <property type="entry name" value="Glycogen Phosphorylase B"/>
    <property type="match status" value="2"/>
</dbReference>
<evidence type="ECO:0000259" key="2">
    <source>
        <dbReference type="Pfam" id="PF13439"/>
    </source>
</evidence>
<dbReference type="InterPro" id="IPR001296">
    <property type="entry name" value="Glyco_trans_1"/>
</dbReference>
<organism evidence="3 4">
    <name type="scientific">Fulvivirga imtechensis AK7</name>
    <dbReference type="NCBI Taxonomy" id="1237149"/>
    <lineage>
        <taxon>Bacteria</taxon>
        <taxon>Pseudomonadati</taxon>
        <taxon>Bacteroidota</taxon>
        <taxon>Cytophagia</taxon>
        <taxon>Cytophagales</taxon>
        <taxon>Fulvivirgaceae</taxon>
        <taxon>Fulvivirga</taxon>
    </lineage>
</organism>
<dbReference type="InterPro" id="IPR050194">
    <property type="entry name" value="Glycosyltransferase_grp1"/>
</dbReference>
<protein>
    <recommendedName>
        <fullName evidence="5">Glycosyltransferase</fullName>
    </recommendedName>
</protein>
<keyword evidence="4" id="KW-1185">Reference proteome</keyword>
<gene>
    <name evidence="3" type="ORF">C900_03591</name>
</gene>
<dbReference type="STRING" id="1237149.C900_03591"/>